<evidence type="ECO:0000256" key="1">
    <source>
        <dbReference type="ARBA" id="ARBA00022614"/>
    </source>
</evidence>
<dbReference type="Pfam" id="PF13855">
    <property type="entry name" value="LRR_8"/>
    <property type="match status" value="1"/>
</dbReference>
<evidence type="ECO:0000313" key="3">
    <source>
        <dbReference type="EMBL" id="RKP20801.1"/>
    </source>
</evidence>
<dbReference type="AlphaFoldDB" id="A0A4P9YP38"/>
<protein>
    <submittedName>
        <fullName evidence="3">Outer arm dynein light chain 1</fullName>
    </submittedName>
</protein>
<dbReference type="PANTHER" id="PTHR45617:SF167">
    <property type="entry name" value="2MIT, ISOFORM B"/>
    <property type="match status" value="1"/>
</dbReference>
<organism evidence="3 4">
    <name type="scientific">Rozella allomycis (strain CSF55)</name>
    <dbReference type="NCBI Taxonomy" id="988480"/>
    <lineage>
        <taxon>Eukaryota</taxon>
        <taxon>Fungi</taxon>
        <taxon>Fungi incertae sedis</taxon>
        <taxon>Cryptomycota</taxon>
        <taxon>Cryptomycota incertae sedis</taxon>
        <taxon>Rozella</taxon>
    </lineage>
</organism>
<gene>
    <name evidence="3" type="ORF">ROZALSC1DRAFT_27735</name>
</gene>
<dbReference type="SMART" id="SM00369">
    <property type="entry name" value="LRR_TYP"/>
    <property type="match status" value="2"/>
</dbReference>
<reference evidence="4" key="1">
    <citation type="journal article" date="2018" name="Nat. Microbiol.">
        <title>Leveraging single-cell genomics to expand the fungal tree of life.</title>
        <authorList>
            <person name="Ahrendt S.R."/>
            <person name="Quandt C.A."/>
            <person name="Ciobanu D."/>
            <person name="Clum A."/>
            <person name="Salamov A."/>
            <person name="Andreopoulos B."/>
            <person name="Cheng J.F."/>
            <person name="Woyke T."/>
            <person name="Pelin A."/>
            <person name="Henrissat B."/>
            <person name="Reynolds N.K."/>
            <person name="Benny G.L."/>
            <person name="Smith M.E."/>
            <person name="James T.Y."/>
            <person name="Grigoriev I.V."/>
        </authorList>
    </citation>
    <scope>NUCLEOTIDE SEQUENCE [LARGE SCALE GENOMIC DNA]</scope>
    <source>
        <strain evidence="4">CSF55</strain>
    </source>
</reference>
<dbReference type="InterPro" id="IPR003591">
    <property type="entry name" value="Leu-rich_rpt_typical-subtyp"/>
</dbReference>
<evidence type="ECO:0000313" key="4">
    <source>
        <dbReference type="Proteomes" id="UP000281549"/>
    </source>
</evidence>
<dbReference type="InterPro" id="IPR032675">
    <property type="entry name" value="LRR_dom_sf"/>
</dbReference>
<keyword evidence="2" id="KW-0677">Repeat</keyword>
<keyword evidence="1" id="KW-0433">Leucine-rich repeat</keyword>
<dbReference type="EMBL" id="ML005019">
    <property type="protein sequence ID" value="RKP20801.1"/>
    <property type="molecule type" value="Genomic_DNA"/>
</dbReference>
<accession>A0A4P9YP38</accession>
<feature type="non-terminal residue" evidence="3">
    <location>
        <position position="254"/>
    </location>
</feature>
<dbReference type="Proteomes" id="UP000281549">
    <property type="component" value="Unassembled WGS sequence"/>
</dbReference>
<evidence type="ECO:0000256" key="2">
    <source>
        <dbReference type="ARBA" id="ARBA00022737"/>
    </source>
</evidence>
<sequence length="254" mass="29631">MERDGCVAKIWALPFQQTKTFNVSYIKDANVETETIEKKEVFEIDLGHKNISQLNITRPTLPLLKNLVLLHLQGNRFEYIPEEILELTFLQELNLGFNRLKRLSSKIYRLKELRSLYLNHNFISVEILVCSKLRSLWLEGNNLTRYSSFNESVVDLKDICMDNLWKSKMRTVELPLESNEKSLNFVKQISDDIECIPVVSFYHAEKPIGFCSICGGQVFQKAFRVIKFVEKFEKTFPVSFVPCSRDCFNTLTQK</sequence>
<dbReference type="PANTHER" id="PTHR45617">
    <property type="entry name" value="LEUCINE RICH REPEAT FAMILY PROTEIN"/>
    <property type="match status" value="1"/>
</dbReference>
<proteinExistence type="predicted"/>
<name>A0A4P9YP38_ROZAC</name>
<dbReference type="Gene3D" id="3.80.10.10">
    <property type="entry name" value="Ribonuclease Inhibitor"/>
    <property type="match status" value="1"/>
</dbReference>
<dbReference type="InterPro" id="IPR001611">
    <property type="entry name" value="Leu-rich_rpt"/>
</dbReference>
<dbReference type="SUPFAM" id="SSF52075">
    <property type="entry name" value="Outer arm dynein light chain 1"/>
    <property type="match status" value="1"/>
</dbReference>